<dbReference type="STRING" id="885272.JonanDRAFT_0554"/>
<dbReference type="Pfam" id="PF00485">
    <property type="entry name" value="PRK"/>
    <property type="match status" value="1"/>
</dbReference>
<dbReference type="CDD" id="cd02028">
    <property type="entry name" value="UMPK_like"/>
    <property type="match status" value="1"/>
</dbReference>
<dbReference type="RefSeq" id="WP_008520718.1">
    <property type="nucleotide sequence ID" value="NZ_CM001376.1"/>
</dbReference>
<protein>
    <submittedName>
        <fullName evidence="2">Uridine kinase</fullName>
    </submittedName>
</protein>
<dbReference type="eggNOG" id="COG0441">
    <property type="taxonomic scope" value="Bacteria"/>
</dbReference>
<evidence type="ECO:0000259" key="1">
    <source>
        <dbReference type="Pfam" id="PF00485"/>
    </source>
</evidence>
<keyword evidence="2" id="KW-0808">Transferase</keyword>
<keyword evidence="3" id="KW-1185">Reference proteome</keyword>
<reference evidence="2 3" key="1">
    <citation type="submission" date="2011-11" db="EMBL/GenBank/DDBJ databases">
        <title>The Noncontiguous Finished genome of Jonquetella anthropi DSM 22815.</title>
        <authorList>
            <consortium name="US DOE Joint Genome Institute (JGI-PGF)"/>
            <person name="Lucas S."/>
            <person name="Copeland A."/>
            <person name="Lapidus A."/>
            <person name="Glavina del Rio T."/>
            <person name="Dalin E."/>
            <person name="Tice H."/>
            <person name="Bruce D."/>
            <person name="Goodwin L."/>
            <person name="Pitluck S."/>
            <person name="Peters L."/>
            <person name="Mikhailova N."/>
            <person name="Held B."/>
            <person name="Kyrpides N."/>
            <person name="Mavromatis K."/>
            <person name="Ivanova N."/>
            <person name="Markowitz V."/>
            <person name="Cheng J.-F."/>
            <person name="Hugenholtz P."/>
            <person name="Woyke T."/>
            <person name="Wu D."/>
            <person name="Gronow S."/>
            <person name="Wellnitz S."/>
            <person name="Brambilla E."/>
            <person name="Klenk H.-P."/>
            <person name="Eisen J.A."/>
        </authorList>
    </citation>
    <scope>NUCLEOTIDE SEQUENCE [LARGE SCALE GENOMIC DNA]</scope>
    <source>
        <strain evidence="2 3">DSM 22815</strain>
    </source>
</reference>
<dbReference type="AlphaFoldDB" id="H0UJU8"/>
<name>H0UJU8_9BACT</name>
<feature type="domain" description="Phosphoribulokinase/uridine kinase" evidence="1">
    <location>
        <begin position="285"/>
        <end position="481"/>
    </location>
</feature>
<proteinExistence type="predicted"/>
<dbReference type="Gene3D" id="3.30.980.10">
    <property type="entry name" value="Threonyl-trna Synthetase, Chain A, domain 2"/>
    <property type="match status" value="1"/>
</dbReference>
<dbReference type="SUPFAM" id="SSF52540">
    <property type="entry name" value="P-loop containing nucleoside triphosphate hydrolases"/>
    <property type="match status" value="1"/>
</dbReference>
<dbReference type="OrthoDB" id="9764644at2"/>
<dbReference type="EMBL" id="CM001376">
    <property type="protein sequence ID" value="EHM12957.1"/>
    <property type="molecule type" value="Genomic_DNA"/>
</dbReference>
<dbReference type="eggNOG" id="COG0572">
    <property type="taxonomic scope" value="Bacteria"/>
</dbReference>
<accession>H0UJU8</accession>
<dbReference type="InterPro" id="IPR018163">
    <property type="entry name" value="Thr/Ala-tRNA-synth_IIc_edit"/>
</dbReference>
<dbReference type="InterPro" id="IPR027417">
    <property type="entry name" value="P-loop_NTPase"/>
</dbReference>
<organism evidence="2 3">
    <name type="scientific">Jonquetella anthropi DSM 22815</name>
    <dbReference type="NCBI Taxonomy" id="885272"/>
    <lineage>
        <taxon>Bacteria</taxon>
        <taxon>Thermotogati</taxon>
        <taxon>Synergistota</taxon>
        <taxon>Synergistia</taxon>
        <taxon>Synergistales</taxon>
        <taxon>Dethiosulfovibrionaceae</taxon>
        <taxon>Jonquetella</taxon>
    </lineage>
</organism>
<dbReference type="PANTHER" id="PTHR10285">
    <property type="entry name" value="URIDINE KINASE"/>
    <property type="match status" value="1"/>
</dbReference>
<evidence type="ECO:0000313" key="3">
    <source>
        <dbReference type="Proteomes" id="UP000003806"/>
    </source>
</evidence>
<gene>
    <name evidence="2" type="ORF">JonanDRAFT_0554</name>
</gene>
<dbReference type="Proteomes" id="UP000003806">
    <property type="component" value="Chromosome"/>
</dbReference>
<dbReference type="GO" id="GO:0016301">
    <property type="term" value="F:kinase activity"/>
    <property type="evidence" value="ECO:0007669"/>
    <property type="project" value="UniProtKB-KW"/>
</dbReference>
<dbReference type="InterPro" id="IPR006083">
    <property type="entry name" value="PRK/URK"/>
</dbReference>
<dbReference type="Gene3D" id="3.40.50.300">
    <property type="entry name" value="P-loop containing nucleotide triphosphate hydrolases"/>
    <property type="match status" value="1"/>
</dbReference>
<dbReference type="HOGENOM" id="CLU_023775_1_0_0"/>
<keyword evidence="2" id="KW-0418">Kinase</keyword>
<dbReference type="SUPFAM" id="SSF55186">
    <property type="entry name" value="ThrRS/AlaRS common domain"/>
    <property type="match status" value="1"/>
</dbReference>
<evidence type="ECO:0000313" key="2">
    <source>
        <dbReference type="EMBL" id="EHM12957.1"/>
    </source>
</evidence>
<dbReference type="GO" id="GO:0005524">
    <property type="term" value="F:ATP binding"/>
    <property type="evidence" value="ECO:0007669"/>
    <property type="project" value="InterPro"/>
</dbReference>
<dbReference type="PRINTS" id="PR00988">
    <property type="entry name" value="URIDINKINASE"/>
</dbReference>
<sequence length="545" mass="60474">MPITVEFPSQNSVQLNQPILGTELFALYPPARPAVAMRVNHYLRPLSWQIDADAAVTPVDTSTFEGVWVYRNTLSFALIMACHRALGKGLTVRHSISDALYWVFNDGTAMTPSDVASIDAELRRLVAADMPIQREILSLDKVVRIFNAQGKQDTAKLLALTAVDPVEVYRSADLYCCFYGPLMPSMGELDRFSVEPLEDGLALRFPTVASPDGLPAYTPLPKVSRVFSEFGNWLKTIGVTTMADLFDVVNSGGDADVVLLAEALHSQRFAQLAEEIVKDPERRMVAIAGPSSAGKTTSAQRLKIQLRITGALPVTLSLDDYYLDEITTVDEHGEPDFESIEALDLERLEKDLQSLVEGRPTKVPIFDFTRHRRSGERTVSLGDKGILVMEGLHALNDRLVGMIKAEQRFGLFVAPMTGVSLDGHNRTSTTDNRLLRRMVRDYMTRGYSPEETLKVWPSVIRGGNKYIFPYQQNADAMFNSVLFYELAVLKSLVEPLLRRIEDSSPVYGEAQRLLGILRFVPVLSAHLVPNNSVLREFIGGSVVAI</sequence>